<reference evidence="5 6" key="1">
    <citation type="submission" date="2016-04" db="EMBL/GenBank/DDBJ databases">
        <authorList>
            <consortium name="Pathogen Informatics"/>
        </authorList>
    </citation>
    <scope>NUCLEOTIDE SEQUENCE [LARGE SCALE GENOMIC DNA]</scope>
    <source>
        <strain evidence="5 6">H050680373</strain>
    </source>
</reference>
<protein>
    <submittedName>
        <fullName evidence="5">GntR family transcriptional regulator</fullName>
    </submittedName>
</protein>
<feature type="domain" description="HTH gntR-type" evidence="4">
    <location>
        <begin position="8"/>
        <end position="76"/>
    </location>
</feature>
<dbReference type="CDD" id="cd07377">
    <property type="entry name" value="WHTH_GntR"/>
    <property type="match status" value="1"/>
</dbReference>
<dbReference type="SUPFAM" id="SSF48008">
    <property type="entry name" value="GntR ligand-binding domain-like"/>
    <property type="match status" value="1"/>
</dbReference>
<dbReference type="InterPro" id="IPR036388">
    <property type="entry name" value="WH-like_DNA-bd_sf"/>
</dbReference>
<keyword evidence="6" id="KW-1185">Reference proteome</keyword>
<dbReference type="SMART" id="SM00895">
    <property type="entry name" value="FCD"/>
    <property type="match status" value="1"/>
</dbReference>
<dbReference type="PROSITE" id="PS50949">
    <property type="entry name" value="HTH_GNTR"/>
    <property type="match status" value="1"/>
</dbReference>
<dbReference type="Pfam" id="PF00392">
    <property type="entry name" value="GntR"/>
    <property type="match status" value="1"/>
</dbReference>
<dbReference type="PANTHER" id="PTHR43537:SF5">
    <property type="entry name" value="UXU OPERON TRANSCRIPTIONAL REGULATOR"/>
    <property type="match status" value="1"/>
</dbReference>
<dbReference type="SUPFAM" id="SSF46785">
    <property type="entry name" value="Winged helix' DNA-binding domain"/>
    <property type="match status" value="1"/>
</dbReference>
<proteinExistence type="predicted"/>
<dbReference type="InterPro" id="IPR011711">
    <property type="entry name" value="GntR_C"/>
</dbReference>
<evidence type="ECO:0000313" key="5">
    <source>
        <dbReference type="EMBL" id="SAI67232.1"/>
    </source>
</evidence>
<dbReference type="AlphaFoldDB" id="A0A157S9Y2"/>
<dbReference type="Gene3D" id="1.20.120.530">
    <property type="entry name" value="GntR ligand-binding domain-like"/>
    <property type="match status" value="1"/>
</dbReference>
<dbReference type="OrthoDB" id="5450856at2"/>
<dbReference type="InterPro" id="IPR008920">
    <property type="entry name" value="TF_FadR/GntR_C"/>
</dbReference>
<evidence type="ECO:0000256" key="1">
    <source>
        <dbReference type="ARBA" id="ARBA00023015"/>
    </source>
</evidence>
<dbReference type="Gene3D" id="1.10.10.10">
    <property type="entry name" value="Winged helix-like DNA-binding domain superfamily/Winged helix DNA-binding domain"/>
    <property type="match status" value="1"/>
</dbReference>
<dbReference type="GO" id="GO:0003677">
    <property type="term" value="F:DNA binding"/>
    <property type="evidence" value="ECO:0007669"/>
    <property type="project" value="UniProtKB-KW"/>
</dbReference>
<dbReference type="Proteomes" id="UP000076848">
    <property type="component" value="Unassembled WGS sequence"/>
</dbReference>
<dbReference type="InterPro" id="IPR036390">
    <property type="entry name" value="WH_DNA-bd_sf"/>
</dbReference>
<dbReference type="STRING" id="288768.SAMEA3906486_01394"/>
<dbReference type="PRINTS" id="PR00035">
    <property type="entry name" value="HTHGNTR"/>
</dbReference>
<organism evidence="5 6">
    <name type="scientific">Bordetella ansorpii</name>
    <dbReference type="NCBI Taxonomy" id="288768"/>
    <lineage>
        <taxon>Bacteria</taxon>
        <taxon>Pseudomonadati</taxon>
        <taxon>Pseudomonadota</taxon>
        <taxon>Betaproteobacteria</taxon>
        <taxon>Burkholderiales</taxon>
        <taxon>Alcaligenaceae</taxon>
        <taxon>Bordetella</taxon>
    </lineage>
</organism>
<evidence type="ECO:0000313" key="6">
    <source>
        <dbReference type="Proteomes" id="UP000076848"/>
    </source>
</evidence>
<gene>
    <name evidence="5" type="primary">lutR_3</name>
    <name evidence="5" type="ORF">SAMEA3906486_01394</name>
</gene>
<keyword evidence="2" id="KW-0238">DNA-binding</keyword>
<evidence type="ECO:0000256" key="2">
    <source>
        <dbReference type="ARBA" id="ARBA00023125"/>
    </source>
</evidence>
<dbReference type="Pfam" id="PF07729">
    <property type="entry name" value="FCD"/>
    <property type="match status" value="1"/>
</dbReference>
<dbReference type="SMART" id="SM00345">
    <property type="entry name" value="HTH_GNTR"/>
    <property type="match status" value="1"/>
</dbReference>
<evidence type="ECO:0000256" key="3">
    <source>
        <dbReference type="ARBA" id="ARBA00023163"/>
    </source>
</evidence>
<name>A0A157S9Y2_9BORD</name>
<evidence type="ECO:0000259" key="4">
    <source>
        <dbReference type="PROSITE" id="PS50949"/>
    </source>
</evidence>
<keyword evidence="1" id="KW-0805">Transcription regulation</keyword>
<dbReference type="EMBL" id="FKIF01000002">
    <property type="protein sequence ID" value="SAI67232.1"/>
    <property type="molecule type" value="Genomic_DNA"/>
</dbReference>
<keyword evidence="3" id="KW-0804">Transcription</keyword>
<dbReference type="RefSeq" id="WP_066125026.1">
    <property type="nucleotide sequence ID" value="NZ_FKIF01000002.1"/>
</dbReference>
<accession>A0A157S9Y2</accession>
<dbReference type="InterPro" id="IPR000524">
    <property type="entry name" value="Tscrpt_reg_HTH_GntR"/>
</dbReference>
<dbReference type="PANTHER" id="PTHR43537">
    <property type="entry name" value="TRANSCRIPTIONAL REGULATOR, GNTR FAMILY"/>
    <property type="match status" value="1"/>
</dbReference>
<sequence>MKTSSADRLLSDQAYEALLALLGTDEFAAGMRLPAENALAERFGVSRPVLRQALARLRAEGRIQSRKGSGHFVDQPRPQASMVSFGQLTSIPDVRSFLEFRCSVEGEIAARAAQHHTDEDMALIVERRQDFERALLAGASGVDEDIAFHLAIAQASGNRFFSMTMQALVAQTRFSIELVRSLADRSRAQRHDEVCREHAAIVDGIASRDARVARDAMLAHLHGGISRLFGAPPPAA</sequence>
<dbReference type="GO" id="GO:0003700">
    <property type="term" value="F:DNA-binding transcription factor activity"/>
    <property type="evidence" value="ECO:0007669"/>
    <property type="project" value="InterPro"/>
</dbReference>